<dbReference type="RefSeq" id="WP_340475810.1">
    <property type="nucleotide sequence ID" value="NZ_JBBMLE010000161.1"/>
</dbReference>
<dbReference type="Proteomes" id="UP001498501">
    <property type="component" value="Unassembled WGS sequence"/>
</dbReference>
<evidence type="ECO:0000313" key="2">
    <source>
        <dbReference type="EMBL" id="MEK0254189.1"/>
    </source>
</evidence>
<accession>A0ABU8ZN47</accession>
<feature type="transmembrane region" description="Helical" evidence="1">
    <location>
        <begin position="249"/>
        <end position="265"/>
    </location>
</feature>
<keyword evidence="1" id="KW-0472">Membrane</keyword>
<gene>
    <name evidence="2" type="ORF">WM018_17420</name>
</gene>
<reference evidence="2 3" key="1">
    <citation type="submission" date="2024-03" db="EMBL/GenBank/DDBJ databases">
        <title>Cross-transmission of Acinetobacter junii carrying blaOXA-58 in a neonatal intensive care unit.</title>
        <authorList>
            <person name="Bour M."/>
            <person name="Potron A."/>
            <person name="Lecointe D."/>
        </authorList>
    </citation>
    <scope>NUCLEOTIDE SEQUENCE [LARGE SCALE GENOMIC DNA]</scope>
    <source>
        <strain evidence="2 3">21A3096 case 1</strain>
    </source>
</reference>
<evidence type="ECO:0000256" key="1">
    <source>
        <dbReference type="SAM" id="Phobius"/>
    </source>
</evidence>
<comment type="caution">
    <text evidence="2">The sequence shown here is derived from an EMBL/GenBank/DDBJ whole genome shotgun (WGS) entry which is preliminary data.</text>
</comment>
<organism evidence="2 3">
    <name type="scientific">Acinetobacter junii</name>
    <dbReference type="NCBI Taxonomy" id="40215"/>
    <lineage>
        <taxon>Bacteria</taxon>
        <taxon>Pseudomonadati</taxon>
        <taxon>Pseudomonadota</taxon>
        <taxon>Gammaproteobacteria</taxon>
        <taxon>Moraxellales</taxon>
        <taxon>Moraxellaceae</taxon>
        <taxon>Acinetobacter</taxon>
    </lineage>
</organism>
<sequence>MKDYQFLGDSPKDSWWMAYKEYTSFEHPTVIVEGNTNQQWRIYLSGMNSSRVDKVNTPIRYTFILEDTKPVLESELPQLLGFMQAWTQAIYDSESKTKLQSCLDSLFSIDEIDTYFASSEQNKAQIQSRFKQWLYDFSYKDVGLEVVQLSKSYIGSQQSQSAFYQRCKSILQMKESVQMQSALHLNYIESKKELENTQLVNEDEYKFRFTLLVEAEDFKFSEVYLKKKAIHVQQVLTLPNPPTKYPKKFLYLLVGIIAIVLMMIFF</sequence>
<keyword evidence="1" id="KW-1133">Transmembrane helix</keyword>
<keyword evidence="1" id="KW-0812">Transmembrane</keyword>
<name>A0ABU8ZN47_ACIJU</name>
<dbReference type="EMBL" id="JBBMLE010000161">
    <property type="protein sequence ID" value="MEK0254189.1"/>
    <property type="molecule type" value="Genomic_DNA"/>
</dbReference>
<evidence type="ECO:0000313" key="3">
    <source>
        <dbReference type="Proteomes" id="UP001498501"/>
    </source>
</evidence>
<proteinExistence type="predicted"/>
<keyword evidence="3" id="KW-1185">Reference proteome</keyword>
<protein>
    <submittedName>
        <fullName evidence="2">Uncharacterized protein</fullName>
    </submittedName>
</protein>